<dbReference type="GO" id="GO:0005634">
    <property type="term" value="C:nucleus"/>
    <property type="evidence" value="ECO:0007669"/>
    <property type="project" value="UniProtKB-SubCell"/>
</dbReference>
<dbReference type="EMBL" id="JANAVB010020999">
    <property type="protein sequence ID" value="KAJ6826302.1"/>
    <property type="molecule type" value="Genomic_DNA"/>
</dbReference>
<evidence type="ECO:0000256" key="2">
    <source>
        <dbReference type="ARBA" id="ARBA00010024"/>
    </source>
</evidence>
<dbReference type="Pfam" id="PF06203">
    <property type="entry name" value="CCT"/>
    <property type="match status" value="1"/>
</dbReference>
<accession>A0AAX6GCL3</accession>
<keyword evidence="5 8" id="KW-0863">Zinc-finger</keyword>
<sequence>MGVEKEKKSSDLCEFCSERKALLYCRADAAALCLDCDRHVHAANVVSSKHPRSLLCDSCRSSPASIFSSGAGLVLCSNCDFDAGEHQQRRPIEPFSGCPAAAELAALLGAGGDHRKLLLEEEEEEEGDDEGLWSELWQAAKAVVVRMDDLLVEPAPSFDASSQFIGIPPLPKDRNFTCGKQKEEIIRQLRELIKSESQLTDDCQELGPISEFLSVPPQENVQEDSFLCDFDGVAPFVDMPSNEDRELMLAHIDSREAPNVMFYNDQQMGSSSSVIAPFADGVDTIHASVTLADVNDKYIGNGAPLTPKGRIELCPDRDSVISRYKEKKKMRRYDKLIRYESRKARADSRVRMKGRFAKVDQVRKS</sequence>
<dbReference type="PROSITE" id="PS51017">
    <property type="entry name" value="CCT"/>
    <property type="match status" value="1"/>
</dbReference>
<dbReference type="PROSITE" id="PS50119">
    <property type="entry name" value="ZF_BBOX"/>
    <property type="match status" value="1"/>
</dbReference>
<reference evidence="12" key="1">
    <citation type="journal article" date="2023" name="GigaByte">
        <title>Genome assembly of the bearded iris, Iris pallida Lam.</title>
        <authorList>
            <person name="Bruccoleri R.E."/>
            <person name="Oakeley E.J."/>
            <person name="Faust A.M.E."/>
            <person name="Altorfer M."/>
            <person name="Dessus-Babus S."/>
            <person name="Burckhardt D."/>
            <person name="Oertli M."/>
            <person name="Naumann U."/>
            <person name="Petersen F."/>
            <person name="Wong J."/>
        </authorList>
    </citation>
    <scope>NUCLEOTIDE SEQUENCE</scope>
    <source>
        <strain evidence="12">GSM-AAB239-AS_SAM_17_03QT</strain>
    </source>
</reference>
<dbReference type="Pfam" id="PF00643">
    <property type="entry name" value="zf-B_box"/>
    <property type="match status" value="1"/>
</dbReference>
<keyword evidence="6" id="KW-0862">Zinc</keyword>
<dbReference type="GO" id="GO:0006355">
    <property type="term" value="P:regulation of DNA-templated transcription"/>
    <property type="evidence" value="ECO:0007669"/>
    <property type="project" value="UniProtKB-ARBA"/>
</dbReference>
<evidence type="ECO:0000259" key="10">
    <source>
        <dbReference type="PROSITE" id="PS50119"/>
    </source>
</evidence>
<evidence type="ECO:0000313" key="13">
    <source>
        <dbReference type="Proteomes" id="UP001140949"/>
    </source>
</evidence>
<dbReference type="PANTHER" id="PTHR31717:SF45">
    <property type="entry name" value="ZINC FINGER PROTEIN CONSTANS-LIKE 14-RELATED"/>
    <property type="match status" value="1"/>
</dbReference>
<dbReference type="Proteomes" id="UP001140949">
    <property type="component" value="Unassembled WGS sequence"/>
</dbReference>
<organism evidence="12 13">
    <name type="scientific">Iris pallida</name>
    <name type="common">Sweet iris</name>
    <dbReference type="NCBI Taxonomy" id="29817"/>
    <lineage>
        <taxon>Eukaryota</taxon>
        <taxon>Viridiplantae</taxon>
        <taxon>Streptophyta</taxon>
        <taxon>Embryophyta</taxon>
        <taxon>Tracheophyta</taxon>
        <taxon>Spermatophyta</taxon>
        <taxon>Magnoliopsida</taxon>
        <taxon>Liliopsida</taxon>
        <taxon>Asparagales</taxon>
        <taxon>Iridaceae</taxon>
        <taxon>Iridoideae</taxon>
        <taxon>Irideae</taxon>
        <taxon>Iris</taxon>
    </lineage>
</organism>
<keyword evidence="3" id="KW-0479">Metal-binding</keyword>
<keyword evidence="7 9" id="KW-0539">Nucleus</keyword>
<evidence type="ECO:0000256" key="6">
    <source>
        <dbReference type="ARBA" id="ARBA00022833"/>
    </source>
</evidence>
<gene>
    <name evidence="12" type="ORF">M6B38_372810</name>
</gene>
<reference evidence="12" key="2">
    <citation type="submission" date="2023-04" db="EMBL/GenBank/DDBJ databases">
        <authorList>
            <person name="Bruccoleri R.E."/>
            <person name="Oakeley E.J."/>
            <person name="Faust A.-M."/>
            <person name="Dessus-Babus S."/>
            <person name="Altorfer M."/>
            <person name="Burckhardt D."/>
            <person name="Oertli M."/>
            <person name="Naumann U."/>
            <person name="Petersen F."/>
            <person name="Wong J."/>
        </authorList>
    </citation>
    <scope>NUCLEOTIDE SEQUENCE</scope>
    <source>
        <strain evidence="12">GSM-AAB239-AS_SAM_17_03QT</strain>
        <tissue evidence="12">Leaf</tissue>
    </source>
</reference>
<evidence type="ECO:0000259" key="11">
    <source>
        <dbReference type="PROSITE" id="PS51017"/>
    </source>
</evidence>
<feature type="domain" description="CCT" evidence="11">
    <location>
        <begin position="317"/>
        <end position="359"/>
    </location>
</feature>
<dbReference type="PANTHER" id="PTHR31717">
    <property type="entry name" value="ZINC FINGER PROTEIN CONSTANS-LIKE 10"/>
    <property type="match status" value="1"/>
</dbReference>
<evidence type="ECO:0000313" key="12">
    <source>
        <dbReference type="EMBL" id="KAJ6826302.1"/>
    </source>
</evidence>
<proteinExistence type="inferred from homology"/>
<evidence type="ECO:0000256" key="3">
    <source>
        <dbReference type="ARBA" id="ARBA00022723"/>
    </source>
</evidence>
<comment type="similarity">
    <text evidence="2">Belongs to the CONSTANS family.</text>
</comment>
<dbReference type="CDD" id="cd19821">
    <property type="entry name" value="Bbox1_BBX-like"/>
    <property type="match status" value="1"/>
</dbReference>
<evidence type="ECO:0000256" key="9">
    <source>
        <dbReference type="PROSITE-ProRule" id="PRU00357"/>
    </source>
</evidence>
<name>A0AAX6GCL3_IRIPA</name>
<dbReference type="InterPro" id="IPR000315">
    <property type="entry name" value="Znf_B-box"/>
</dbReference>
<evidence type="ECO:0000256" key="5">
    <source>
        <dbReference type="ARBA" id="ARBA00022771"/>
    </source>
</evidence>
<dbReference type="InterPro" id="IPR049808">
    <property type="entry name" value="CONSTANS-like_Bbox1"/>
</dbReference>
<protein>
    <submittedName>
        <fullName evidence="12">Zinc finger protein CONSTANS-LIKE 13-like</fullName>
    </submittedName>
</protein>
<dbReference type="InterPro" id="IPR010402">
    <property type="entry name" value="CCT_domain"/>
</dbReference>
<keyword evidence="13" id="KW-1185">Reference proteome</keyword>
<evidence type="ECO:0000256" key="1">
    <source>
        <dbReference type="ARBA" id="ARBA00004123"/>
    </source>
</evidence>
<evidence type="ECO:0000256" key="4">
    <source>
        <dbReference type="ARBA" id="ARBA00022737"/>
    </source>
</evidence>
<evidence type="ECO:0000256" key="7">
    <source>
        <dbReference type="ARBA" id="ARBA00023242"/>
    </source>
</evidence>
<keyword evidence="4" id="KW-0677">Repeat</keyword>
<evidence type="ECO:0000256" key="8">
    <source>
        <dbReference type="PROSITE-ProRule" id="PRU00024"/>
    </source>
</evidence>
<dbReference type="GO" id="GO:0008270">
    <property type="term" value="F:zinc ion binding"/>
    <property type="evidence" value="ECO:0007669"/>
    <property type="project" value="UniProtKB-KW"/>
</dbReference>
<dbReference type="SMART" id="SM00336">
    <property type="entry name" value="BBOX"/>
    <property type="match status" value="1"/>
</dbReference>
<feature type="domain" description="B box-type" evidence="10">
    <location>
        <begin position="8"/>
        <end position="55"/>
    </location>
</feature>
<dbReference type="AlphaFoldDB" id="A0AAX6GCL3"/>
<comment type="caution">
    <text evidence="12">The sequence shown here is derived from an EMBL/GenBank/DDBJ whole genome shotgun (WGS) entry which is preliminary data.</text>
</comment>
<comment type="subcellular location">
    <subcellularLocation>
        <location evidence="1 9">Nucleus</location>
    </subcellularLocation>
</comment>